<keyword evidence="5" id="KW-1185">Reference proteome</keyword>
<feature type="compositionally biased region" description="Polar residues" evidence="1">
    <location>
        <begin position="79"/>
        <end position="93"/>
    </location>
</feature>
<evidence type="ECO:0000256" key="1">
    <source>
        <dbReference type="SAM" id="MobiDB-lite"/>
    </source>
</evidence>
<dbReference type="InParanoid" id="T1EVU7"/>
<dbReference type="RefSeq" id="XP_009029027.1">
    <property type="nucleotide sequence ID" value="XM_009030779.1"/>
</dbReference>
<keyword evidence="2" id="KW-0472">Membrane</keyword>
<dbReference type="HOGENOM" id="CLU_1798552_0_0_1"/>
<sequence length="144" mass="15199">MFCHPQSKQVQLPRAWYPQQYNNKASRFNKPSVSTSSFSSQSLSPKTAKIIIGVLGAVAGASILGVILTAVLVTQLNKPNTTQAPPGTTVDQGTATRPPTTAAVTTAVALTTARPPVVMPVVPDPDPLNPPVQQGAMWHIFVES</sequence>
<organism evidence="4 5">
    <name type="scientific">Helobdella robusta</name>
    <name type="common">Californian leech</name>
    <dbReference type="NCBI Taxonomy" id="6412"/>
    <lineage>
        <taxon>Eukaryota</taxon>
        <taxon>Metazoa</taxon>
        <taxon>Spiralia</taxon>
        <taxon>Lophotrochozoa</taxon>
        <taxon>Annelida</taxon>
        <taxon>Clitellata</taxon>
        <taxon>Hirudinea</taxon>
        <taxon>Rhynchobdellida</taxon>
        <taxon>Glossiphoniidae</taxon>
        <taxon>Helobdella</taxon>
    </lineage>
</organism>
<dbReference type="GeneID" id="20200697"/>
<keyword evidence="2" id="KW-0812">Transmembrane</keyword>
<dbReference type="EMBL" id="KB097639">
    <property type="protein sequence ID" value="ESN92724.1"/>
    <property type="molecule type" value="Genomic_DNA"/>
</dbReference>
<reference evidence="5" key="1">
    <citation type="submission" date="2012-12" db="EMBL/GenBank/DDBJ databases">
        <authorList>
            <person name="Hellsten U."/>
            <person name="Grimwood J."/>
            <person name="Chapman J.A."/>
            <person name="Shapiro H."/>
            <person name="Aerts A."/>
            <person name="Otillar R.P."/>
            <person name="Terry A.Y."/>
            <person name="Boore J.L."/>
            <person name="Simakov O."/>
            <person name="Marletaz F."/>
            <person name="Cho S.-J."/>
            <person name="Edsinger-Gonzales E."/>
            <person name="Havlak P."/>
            <person name="Kuo D.-H."/>
            <person name="Larsson T."/>
            <person name="Lv J."/>
            <person name="Arendt D."/>
            <person name="Savage R."/>
            <person name="Osoegawa K."/>
            <person name="de Jong P."/>
            <person name="Lindberg D.R."/>
            <person name="Seaver E.C."/>
            <person name="Weisblat D.A."/>
            <person name="Putnam N.H."/>
            <person name="Grigoriev I.V."/>
            <person name="Rokhsar D.S."/>
        </authorList>
    </citation>
    <scope>NUCLEOTIDE SEQUENCE</scope>
</reference>
<accession>T1EVU7</accession>
<reference evidence="3 5" key="2">
    <citation type="journal article" date="2013" name="Nature">
        <title>Insights into bilaterian evolution from three spiralian genomes.</title>
        <authorList>
            <person name="Simakov O."/>
            <person name="Marletaz F."/>
            <person name="Cho S.J."/>
            <person name="Edsinger-Gonzales E."/>
            <person name="Havlak P."/>
            <person name="Hellsten U."/>
            <person name="Kuo D.H."/>
            <person name="Larsson T."/>
            <person name="Lv J."/>
            <person name="Arendt D."/>
            <person name="Savage R."/>
            <person name="Osoegawa K."/>
            <person name="de Jong P."/>
            <person name="Grimwood J."/>
            <person name="Chapman J.A."/>
            <person name="Shapiro H."/>
            <person name="Aerts A."/>
            <person name="Otillar R.P."/>
            <person name="Terry A.Y."/>
            <person name="Boore J.L."/>
            <person name="Grigoriev I.V."/>
            <person name="Lindberg D.R."/>
            <person name="Seaver E.C."/>
            <person name="Weisblat D.A."/>
            <person name="Putnam N.H."/>
            <person name="Rokhsar D.S."/>
        </authorList>
    </citation>
    <scope>NUCLEOTIDE SEQUENCE</scope>
</reference>
<dbReference type="AlphaFoldDB" id="T1EVU7"/>
<dbReference type="CTD" id="20200697"/>
<evidence type="ECO:0000313" key="3">
    <source>
        <dbReference type="EMBL" id="ESN92724.1"/>
    </source>
</evidence>
<feature type="region of interest" description="Disordered" evidence="1">
    <location>
        <begin position="79"/>
        <end position="98"/>
    </location>
</feature>
<evidence type="ECO:0000256" key="2">
    <source>
        <dbReference type="SAM" id="Phobius"/>
    </source>
</evidence>
<name>T1EVU7_HELRO</name>
<feature type="transmembrane region" description="Helical" evidence="2">
    <location>
        <begin position="50"/>
        <end position="73"/>
    </location>
</feature>
<gene>
    <name evidence="4" type="primary">20200697</name>
    <name evidence="3" type="ORF">HELRODRAFT_164821</name>
</gene>
<dbReference type="Proteomes" id="UP000015101">
    <property type="component" value="Unassembled WGS sequence"/>
</dbReference>
<reference evidence="4" key="3">
    <citation type="submission" date="2015-06" db="UniProtKB">
        <authorList>
            <consortium name="EnsemblMetazoa"/>
        </authorList>
    </citation>
    <scope>IDENTIFICATION</scope>
</reference>
<proteinExistence type="predicted"/>
<keyword evidence="2" id="KW-1133">Transmembrane helix</keyword>
<protein>
    <submittedName>
        <fullName evidence="3 4">Uncharacterized protein</fullName>
    </submittedName>
</protein>
<evidence type="ECO:0000313" key="4">
    <source>
        <dbReference type="EnsemblMetazoa" id="HelroP164821"/>
    </source>
</evidence>
<dbReference type="EMBL" id="AMQM01001849">
    <property type="status" value="NOT_ANNOTATED_CDS"/>
    <property type="molecule type" value="Genomic_DNA"/>
</dbReference>
<dbReference type="KEGG" id="hro:HELRODRAFT_164821"/>
<evidence type="ECO:0000313" key="5">
    <source>
        <dbReference type="Proteomes" id="UP000015101"/>
    </source>
</evidence>
<dbReference type="EnsemblMetazoa" id="HelroT164821">
    <property type="protein sequence ID" value="HelroP164821"/>
    <property type="gene ID" value="HelroG164821"/>
</dbReference>